<keyword evidence="3" id="KW-1185">Reference proteome</keyword>
<name>A0A9X2DPX0_9BACI</name>
<sequence>MTKQKWIIVIILLMGLTGYTLWNEQAEQTVAPQEEESQQEEEPSETESEAEEFFNPLSVQIPEATREEWDQLKLSRTRGLTRARELENTITPEIEIPFKEGGQESLIIEEIWYTPDQVHVFYSVDLSEEIHEYYNLPVLSGRLRIGGEGELESNGSYSNQWMTDEARMVEGRYHDRLIFDPVRNENGEVIRQISELHLFDLTLHKGGKSYELNEVSIPMELDFDQVETVSIPIEQAFSADGNSIYMEELRITPFGMELFFRDESEDGDPLLDLAVDLVSKDETTIGFFYQGMFRENEEKFIQFEPVDELPTEFELKVQRATYVSDQDVSFAIPLIRDSLLLSIDRSQQEIYEESIGTWFGAELVFQEATYSQNTLEWTLLVKANENATRSLAIPYFTEASFYERTGFESGRPPLYLTYKTGDQPVNDLHTIGMNGNIDDLGQHISVELSGIRQLEADELVVQIENVTYTQHFTDSLSVSFSPDN</sequence>
<dbReference type="Proteomes" id="UP001139179">
    <property type="component" value="Unassembled WGS sequence"/>
</dbReference>
<protein>
    <submittedName>
        <fullName evidence="2">Uncharacterized protein</fullName>
    </submittedName>
</protein>
<evidence type="ECO:0000256" key="1">
    <source>
        <dbReference type="SAM" id="MobiDB-lite"/>
    </source>
</evidence>
<comment type="caution">
    <text evidence="2">The sequence shown here is derived from an EMBL/GenBank/DDBJ whole genome shotgun (WGS) entry which is preliminary data.</text>
</comment>
<dbReference type="AlphaFoldDB" id="A0A9X2DPX0"/>
<accession>A0A9X2DPX0</accession>
<dbReference type="RefSeq" id="WP_251222770.1">
    <property type="nucleotide sequence ID" value="NZ_JAMBOL010000004.1"/>
</dbReference>
<proteinExistence type="predicted"/>
<feature type="compositionally biased region" description="Acidic residues" evidence="1">
    <location>
        <begin position="33"/>
        <end position="52"/>
    </location>
</feature>
<evidence type="ECO:0000313" key="3">
    <source>
        <dbReference type="Proteomes" id="UP001139179"/>
    </source>
</evidence>
<evidence type="ECO:0000313" key="2">
    <source>
        <dbReference type="EMBL" id="MCM3713970.1"/>
    </source>
</evidence>
<feature type="region of interest" description="Disordered" evidence="1">
    <location>
        <begin position="28"/>
        <end position="52"/>
    </location>
</feature>
<gene>
    <name evidence="2" type="ORF">M3202_07715</name>
</gene>
<dbReference type="EMBL" id="JAMBOL010000004">
    <property type="protein sequence ID" value="MCM3713970.1"/>
    <property type="molecule type" value="Genomic_DNA"/>
</dbReference>
<organism evidence="2 3">
    <name type="scientific">Halalkalibacter oceani</name>
    <dbReference type="NCBI Taxonomy" id="1653776"/>
    <lineage>
        <taxon>Bacteria</taxon>
        <taxon>Bacillati</taxon>
        <taxon>Bacillota</taxon>
        <taxon>Bacilli</taxon>
        <taxon>Bacillales</taxon>
        <taxon>Bacillaceae</taxon>
        <taxon>Halalkalibacter</taxon>
    </lineage>
</organism>
<reference evidence="2" key="1">
    <citation type="submission" date="2022-05" db="EMBL/GenBank/DDBJ databases">
        <title>Comparative Genomics of Spacecraft Associated Microbes.</title>
        <authorList>
            <person name="Tran M.T."/>
            <person name="Wright A."/>
            <person name="Seuylemezian A."/>
            <person name="Eisen J."/>
            <person name="Coil D."/>
        </authorList>
    </citation>
    <scope>NUCLEOTIDE SEQUENCE</scope>
    <source>
        <strain evidence="2">214.1.1</strain>
    </source>
</reference>